<proteinExistence type="predicted"/>
<protein>
    <submittedName>
        <fullName evidence="1">Uncharacterized protein</fullName>
    </submittedName>
</protein>
<dbReference type="Proteomes" id="UP000531561">
    <property type="component" value="Unassembled WGS sequence"/>
</dbReference>
<sequence>MIAGQVEAGKTEVVKVEVEFVVEGAVVEEMAVESWGEVIAGGEDGEDYVVGVEVEILLLSEELRARELNLG</sequence>
<organism evidence="1 2">
    <name type="scientific">Botrytis fragariae</name>
    <dbReference type="NCBI Taxonomy" id="1964551"/>
    <lineage>
        <taxon>Eukaryota</taxon>
        <taxon>Fungi</taxon>
        <taxon>Dikarya</taxon>
        <taxon>Ascomycota</taxon>
        <taxon>Pezizomycotina</taxon>
        <taxon>Leotiomycetes</taxon>
        <taxon>Helotiales</taxon>
        <taxon>Sclerotiniaceae</taxon>
        <taxon>Botrytis</taxon>
    </lineage>
</organism>
<evidence type="ECO:0000313" key="2">
    <source>
        <dbReference type="Proteomes" id="UP000531561"/>
    </source>
</evidence>
<evidence type="ECO:0000313" key="1">
    <source>
        <dbReference type="EMBL" id="KAF5873168.1"/>
    </source>
</evidence>
<dbReference type="GeneID" id="59262500"/>
<reference evidence="1 2" key="1">
    <citation type="journal article" date="2020" name="Phytopathology">
        <title>A high-quality genome resource of Botrytis fragariae, a new and rapidly spreading fungal pathogen causing strawberry gray mold in the U.S.A.</title>
        <authorList>
            <person name="Wu Y."/>
            <person name="Saski C.A."/>
            <person name="Schnabel G."/>
            <person name="Xiao S."/>
            <person name="Hu M."/>
        </authorList>
    </citation>
    <scope>NUCLEOTIDE SEQUENCE [LARGE SCALE GENOMIC DNA]</scope>
    <source>
        <strain evidence="1 2">BVB16</strain>
    </source>
</reference>
<name>A0A8H6EI74_9HELO</name>
<gene>
    <name evidence="1" type="ORF">Bfra_008446</name>
</gene>
<keyword evidence="2" id="KW-1185">Reference proteome</keyword>
<dbReference type="RefSeq" id="XP_037192114.1">
    <property type="nucleotide sequence ID" value="XM_037338808.1"/>
</dbReference>
<dbReference type="AlphaFoldDB" id="A0A8H6EI74"/>
<accession>A0A8H6EI74</accession>
<comment type="caution">
    <text evidence="1">The sequence shown here is derived from an EMBL/GenBank/DDBJ whole genome shotgun (WGS) entry which is preliminary data.</text>
</comment>
<dbReference type="EMBL" id="JABFCT010000009">
    <property type="protein sequence ID" value="KAF5873168.1"/>
    <property type="molecule type" value="Genomic_DNA"/>
</dbReference>